<dbReference type="InterPro" id="IPR045074">
    <property type="entry name" value="GST_C_Tau"/>
</dbReference>
<dbReference type="AlphaFoldDB" id="A0A5P1E451"/>
<dbReference type="InterPro" id="IPR036249">
    <property type="entry name" value="Thioredoxin-like_sf"/>
</dbReference>
<dbReference type="Gramene" id="ONK56267">
    <property type="protein sequence ID" value="ONK56267"/>
    <property type="gene ID" value="A4U43_C10F5840"/>
</dbReference>
<dbReference type="OMA" id="LGWWRVV"/>
<dbReference type="PANTHER" id="PTHR11260:SF773">
    <property type="entry name" value="GLUTATHIONE S-TRANSFERASE U26"/>
    <property type="match status" value="1"/>
</dbReference>
<dbReference type="GO" id="GO:0005829">
    <property type="term" value="C:cytosol"/>
    <property type="evidence" value="ECO:0007669"/>
    <property type="project" value="UniProtKB-SubCell"/>
</dbReference>
<evidence type="ECO:0000313" key="8">
    <source>
        <dbReference type="Proteomes" id="UP000243459"/>
    </source>
</evidence>
<comment type="similarity">
    <text evidence="2">Belongs to the GST superfamily. Tau family.</text>
</comment>
<dbReference type="InterPro" id="IPR010987">
    <property type="entry name" value="Glutathione-S-Trfase_C-like"/>
</dbReference>
<dbReference type="GO" id="GO:0004364">
    <property type="term" value="F:glutathione transferase activity"/>
    <property type="evidence" value="ECO:0007669"/>
    <property type="project" value="UniProtKB-UniRule"/>
</dbReference>
<dbReference type="PROSITE" id="PS50405">
    <property type="entry name" value="GST_CTER"/>
    <property type="match status" value="1"/>
</dbReference>
<dbReference type="SFLD" id="SFLDG01152">
    <property type="entry name" value="Main.3:_Omega-_and_Tau-like"/>
    <property type="match status" value="1"/>
</dbReference>
<protein>
    <recommendedName>
        <fullName evidence="4">Glutathione S-transferase</fullName>
        <ecNumber evidence="4">2.5.1.18</ecNumber>
    </recommendedName>
</protein>
<dbReference type="GO" id="GO:0006749">
    <property type="term" value="P:glutathione metabolic process"/>
    <property type="evidence" value="ECO:0007669"/>
    <property type="project" value="InterPro"/>
</dbReference>
<dbReference type="PROSITE" id="PS50404">
    <property type="entry name" value="GST_NTER"/>
    <property type="match status" value="1"/>
</dbReference>
<name>A0A5P1E451_ASPOF</name>
<evidence type="ECO:0000259" key="6">
    <source>
        <dbReference type="PROSITE" id="PS50405"/>
    </source>
</evidence>
<keyword evidence="4" id="KW-0963">Cytoplasm</keyword>
<dbReference type="EMBL" id="CM007390">
    <property type="protein sequence ID" value="ONK56267.1"/>
    <property type="molecule type" value="Genomic_DNA"/>
</dbReference>
<evidence type="ECO:0000256" key="4">
    <source>
        <dbReference type="RuleBase" id="RU369102"/>
    </source>
</evidence>
<dbReference type="FunFam" id="1.20.1050.10:FF:000016">
    <property type="entry name" value="Glutathione S-transferase U9"/>
    <property type="match status" value="1"/>
</dbReference>
<dbReference type="CDD" id="cd03058">
    <property type="entry name" value="GST_N_Tau"/>
    <property type="match status" value="1"/>
</dbReference>
<evidence type="ECO:0000256" key="3">
    <source>
        <dbReference type="ARBA" id="ARBA00047960"/>
    </source>
</evidence>
<feature type="domain" description="GST N-terminal" evidence="5">
    <location>
        <begin position="9"/>
        <end position="93"/>
    </location>
</feature>
<sequence>MATSKIVGEDVKLLGHWASIFVVRARIALNLKGVSYEFLEEEIGSKAELVKSELLLESNPVYKKIPVLIHGGKPICESLIIVQYIDEAWDRRGPSILPYDPHDRALARFWAVYVDEWIVSFFTMLRANTEETKTEATEKTITGLRNLEEAFTKCSKGKQFFGGDAIGYLDIALGCNLGWIKAAPELSSVELLDATKTPKLAAWAEQFWAQDAVKGVLPDASKFVEFANMIRARKTA</sequence>
<keyword evidence="8" id="KW-1185">Reference proteome</keyword>
<dbReference type="InterPro" id="IPR040079">
    <property type="entry name" value="Glutathione_S-Trfase"/>
</dbReference>
<dbReference type="Pfam" id="PF02798">
    <property type="entry name" value="GST_N"/>
    <property type="match status" value="1"/>
</dbReference>
<organism evidence="7 8">
    <name type="scientific">Asparagus officinalis</name>
    <name type="common">Garden asparagus</name>
    <dbReference type="NCBI Taxonomy" id="4686"/>
    <lineage>
        <taxon>Eukaryota</taxon>
        <taxon>Viridiplantae</taxon>
        <taxon>Streptophyta</taxon>
        <taxon>Embryophyta</taxon>
        <taxon>Tracheophyta</taxon>
        <taxon>Spermatophyta</taxon>
        <taxon>Magnoliopsida</taxon>
        <taxon>Liliopsida</taxon>
        <taxon>Asparagales</taxon>
        <taxon>Asparagaceae</taxon>
        <taxon>Asparagoideae</taxon>
        <taxon>Asparagus</taxon>
    </lineage>
</organism>
<evidence type="ECO:0000313" key="7">
    <source>
        <dbReference type="EMBL" id="ONK56267.1"/>
    </source>
</evidence>
<dbReference type="PANTHER" id="PTHR11260">
    <property type="entry name" value="GLUTATHIONE S-TRANSFERASE, GST, SUPERFAMILY, GST DOMAIN CONTAINING"/>
    <property type="match status" value="1"/>
</dbReference>
<dbReference type="SUPFAM" id="SSF47616">
    <property type="entry name" value="GST C-terminal domain-like"/>
    <property type="match status" value="1"/>
</dbReference>
<feature type="domain" description="GST C-terminal" evidence="6">
    <location>
        <begin position="100"/>
        <end position="226"/>
    </location>
</feature>
<dbReference type="InterPro" id="IPR045073">
    <property type="entry name" value="Omega/Tau-like"/>
</dbReference>
<evidence type="ECO:0000259" key="5">
    <source>
        <dbReference type="PROSITE" id="PS50404"/>
    </source>
</evidence>
<evidence type="ECO:0000256" key="1">
    <source>
        <dbReference type="ARBA" id="ARBA00022679"/>
    </source>
</evidence>
<comment type="catalytic activity">
    <reaction evidence="3 4">
        <text>RX + glutathione = an S-substituted glutathione + a halide anion + H(+)</text>
        <dbReference type="Rhea" id="RHEA:16437"/>
        <dbReference type="ChEBI" id="CHEBI:15378"/>
        <dbReference type="ChEBI" id="CHEBI:16042"/>
        <dbReference type="ChEBI" id="CHEBI:17792"/>
        <dbReference type="ChEBI" id="CHEBI:57925"/>
        <dbReference type="ChEBI" id="CHEBI:90779"/>
        <dbReference type="EC" id="2.5.1.18"/>
    </reaction>
</comment>
<dbReference type="Proteomes" id="UP000243459">
    <property type="component" value="Chromosome 10"/>
</dbReference>
<keyword evidence="1 4" id="KW-0808">Transferase</keyword>
<gene>
    <name evidence="7" type="ORF">A4U43_C10F5840</name>
</gene>
<dbReference type="CDD" id="cd03185">
    <property type="entry name" value="GST_C_Tau"/>
    <property type="match status" value="1"/>
</dbReference>
<dbReference type="FunFam" id="3.40.30.10:FF:000044">
    <property type="entry name" value="Glutathione S-transferase GSTU6"/>
    <property type="match status" value="1"/>
</dbReference>
<dbReference type="Gene3D" id="3.40.30.10">
    <property type="entry name" value="Glutaredoxin"/>
    <property type="match status" value="1"/>
</dbReference>
<dbReference type="EC" id="2.5.1.18" evidence="4"/>
<dbReference type="Pfam" id="PF13410">
    <property type="entry name" value="GST_C_2"/>
    <property type="match status" value="1"/>
</dbReference>
<dbReference type="SFLD" id="SFLDS00019">
    <property type="entry name" value="Glutathione_Transferase_(cytos"/>
    <property type="match status" value="1"/>
</dbReference>
<reference evidence="8" key="1">
    <citation type="journal article" date="2017" name="Nat. Commun.">
        <title>The asparagus genome sheds light on the origin and evolution of a young Y chromosome.</title>
        <authorList>
            <person name="Harkess A."/>
            <person name="Zhou J."/>
            <person name="Xu C."/>
            <person name="Bowers J.E."/>
            <person name="Van der Hulst R."/>
            <person name="Ayyampalayam S."/>
            <person name="Mercati F."/>
            <person name="Riccardi P."/>
            <person name="McKain M.R."/>
            <person name="Kakrana A."/>
            <person name="Tang H."/>
            <person name="Ray J."/>
            <person name="Groenendijk J."/>
            <person name="Arikit S."/>
            <person name="Mathioni S.M."/>
            <person name="Nakano M."/>
            <person name="Shan H."/>
            <person name="Telgmann-Rauber A."/>
            <person name="Kanno A."/>
            <person name="Yue Z."/>
            <person name="Chen H."/>
            <person name="Li W."/>
            <person name="Chen Y."/>
            <person name="Xu X."/>
            <person name="Zhang Y."/>
            <person name="Luo S."/>
            <person name="Chen H."/>
            <person name="Gao J."/>
            <person name="Mao Z."/>
            <person name="Pires J.C."/>
            <person name="Luo M."/>
            <person name="Kudrna D."/>
            <person name="Wing R.A."/>
            <person name="Meyers B.C."/>
            <person name="Yi K."/>
            <person name="Kong H."/>
            <person name="Lavrijsen P."/>
            <person name="Sunseri F."/>
            <person name="Falavigna A."/>
            <person name="Ye Y."/>
            <person name="Leebens-Mack J.H."/>
            <person name="Chen G."/>
        </authorList>
    </citation>
    <scope>NUCLEOTIDE SEQUENCE [LARGE SCALE GENOMIC DNA]</scope>
    <source>
        <strain evidence="8">cv. DH0086</strain>
    </source>
</reference>
<comment type="subcellular location">
    <subcellularLocation>
        <location evidence="4">Cytoplasm</location>
        <location evidence="4">Cytosol</location>
    </subcellularLocation>
</comment>
<accession>A0A5P1E451</accession>
<evidence type="ECO:0000256" key="2">
    <source>
        <dbReference type="ARBA" id="ARBA00025743"/>
    </source>
</evidence>
<comment type="function">
    <text evidence="4">Is involved in the conjugation of reduced glutathione to a wide number of exogenous and endogenous hydrophobic electrophiles.</text>
</comment>
<dbReference type="GO" id="GO:0009407">
    <property type="term" value="P:toxin catabolic process"/>
    <property type="evidence" value="ECO:0007669"/>
    <property type="project" value="UniProtKB-ARBA"/>
</dbReference>
<dbReference type="Gene3D" id="1.20.1050.10">
    <property type="match status" value="1"/>
</dbReference>
<dbReference type="SUPFAM" id="SSF52833">
    <property type="entry name" value="Thioredoxin-like"/>
    <property type="match status" value="1"/>
</dbReference>
<dbReference type="InterPro" id="IPR036282">
    <property type="entry name" value="Glutathione-S-Trfase_C_sf"/>
</dbReference>
<dbReference type="InterPro" id="IPR004045">
    <property type="entry name" value="Glutathione_S-Trfase_N"/>
</dbReference>
<proteinExistence type="inferred from homology"/>
<dbReference type="SFLD" id="SFLDG00358">
    <property type="entry name" value="Main_(cytGST)"/>
    <property type="match status" value="1"/>
</dbReference>